<dbReference type="GO" id="GO:0004364">
    <property type="term" value="F:glutathione transferase activity"/>
    <property type="evidence" value="ECO:0007669"/>
    <property type="project" value="TreeGrafter"/>
</dbReference>
<dbReference type="SUPFAM" id="SSF47616">
    <property type="entry name" value="GST C-terminal domain-like"/>
    <property type="match status" value="1"/>
</dbReference>
<keyword evidence="2" id="KW-0808">Transferase</keyword>
<dbReference type="SFLD" id="SFLDG00358">
    <property type="entry name" value="Main_(cytGST)"/>
    <property type="match status" value="1"/>
</dbReference>
<dbReference type="AlphaFoldDB" id="A0A2A5CC57"/>
<sequence>MYKLYIANKNYSSWSLRAWLLMRELSFPFEEEIFPFTENSWEEYKKRCPGGLVPWLKDGDKEVWDSFAIAEYLAESHARVWPEDTSARAWARSVAAEMHSGFPALRMQCPMSCGVRIALTEISAPLQKDISRINELWLEGLNRFGGPFLAGEKFTALDAFFAPVVFRIRTYDLPMEDKCSEYAEHLLSIGSMREWEEAALKETWREPEHESDMIKYGVLVEDLRIT</sequence>
<reference evidence="3" key="1">
    <citation type="submission" date="2017-08" db="EMBL/GenBank/DDBJ databases">
        <title>A dynamic microbial community with high functional redundancy inhabits the cold, oxic subseafloor aquifer.</title>
        <authorList>
            <person name="Tully B.J."/>
            <person name="Wheat C.G."/>
            <person name="Glazer B.T."/>
            <person name="Huber J.A."/>
        </authorList>
    </citation>
    <scope>NUCLEOTIDE SEQUENCE [LARGE SCALE GENOMIC DNA]</scope>
</reference>
<dbReference type="PROSITE" id="PS50404">
    <property type="entry name" value="GST_NTER"/>
    <property type="match status" value="1"/>
</dbReference>
<gene>
    <name evidence="2" type="ORF">COA71_08745</name>
</gene>
<dbReference type="InterPro" id="IPR036282">
    <property type="entry name" value="Glutathione-S-Trfase_C_sf"/>
</dbReference>
<protein>
    <submittedName>
        <fullName evidence="2">Glutathione S-transferase</fullName>
    </submittedName>
</protein>
<accession>A0A2A5CC57</accession>
<dbReference type="PANTHER" id="PTHR42673:SF4">
    <property type="entry name" value="MALEYLACETOACETATE ISOMERASE"/>
    <property type="match status" value="1"/>
</dbReference>
<dbReference type="Pfam" id="PF13410">
    <property type="entry name" value="GST_C_2"/>
    <property type="match status" value="1"/>
</dbReference>
<dbReference type="InterPro" id="IPR036249">
    <property type="entry name" value="Thioredoxin-like_sf"/>
</dbReference>
<dbReference type="GO" id="GO:0016034">
    <property type="term" value="F:maleylacetoacetate isomerase activity"/>
    <property type="evidence" value="ECO:0007669"/>
    <property type="project" value="TreeGrafter"/>
</dbReference>
<dbReference type="Proteomes" id="UP000228987">
    <property type="component" value="Unassembled WGS sequence"/>
</dbReference>
<dbReference type="GO" id="GO:0006749">
    <property type="term" value="P:glutathione metabolic process"/>
    <property type="evidence" value="ECO:0007669"/>
    <property type="project" value="TreeGrafter"/>
</dbReference>
<feature type="domain" description="GST N-terminal" evidence="1">
    <location>
        <begin position="1"/>
        <end position="81"/>
    </location>
</feature>
<proteinExistence type="predicted"/>
<dbReference type="PANTHER" id="PTHR42673">
    <property type="entry name" value="MALEYLACETOACETATE ISOMERASE"/>
    <property type="match status" value="1"/>
</dbReference>
<comment type="caution">
    <text evidence="2">The sequence shown here is derived from an EMBL/GenBank/DDBJ whole genome shotgun (WGS) entry which is preliminary data.</text>
</comment>
<evidence type="ECO:0000313" key="3">
    <source>
        <dbReference type="Proteomes" id="UP000228987"/>
    </source>
</evidence>
<dbReference type="SUPFAM" id="SSF52833">
    <property type="entry name" value="Thioredoxin-like"/>
    <property type="match status" value="1"/>
</dbReference>
<dbReference type="GO" id="GO:0006559">
    <property type="term" value="P:L-phenylalanine catabolic process"/>
    <property type="evidence" value="ECO:0007669"/>
    <property type="project" value="TreeGrafter"/>
</dbReference>
<dbReference type="Gene3D" id="1.20.1050.10">
    <property type="match status" value="1"/>
</dbReference>
<dbReference type="SFLD" id="SFLDS00019">
    <property type="entry name" value="Glutathione_Transferase_(cytos"/>
    <property type="match status" value="1"/>
</dbReference>
<name>A0A2A5CC57_9GAMM</name>
<dbReference type="CDD" id="cd03194">
    <property type="entry name" value="GST_C_3"/>
    <property type="match status" value="1"/>
</dbReference>
<dbReference type="Pfam" id="PF13409">
    <property type="entry name" value="GST_N_2"/>
    <property type="match status" value="1"/>
</dbReference>
<organism evidence="2 3">
    <name type="scientific">SAR86 cluster bacterium</name>
    <dbReference type="NCBI Taxonomy" id="2030880"/>
    <lineage>
        <taxon>Bacteria</taxon>
        <taxon>Pseudomonadati</taxon>
        <taxon>Pseudomonadota</taxon>
        <taxon>Gammaproteobacteria</taxon>
        <taxon>SAR86 cluster</taxon>
    </lineage>
</organism>
<dbReference type="InterPro" id="IPR040079">
    <property type="entry name" value="Glutathione_S-Trfase"/>
</dbReference>
<dbReference type="Gene3D" id="3.40.30.10">
    <property type="entry name" value="Glutaredoxin"/>
    <property type="match status" value="1"/>
</dbReference>
<evidence type="ECO:0000313" key="2">
    <source>
        <dbReference type="EMBL" id="PCJ41125.1"/>
    </source>
</evidence>
<dbReference type="EMBL" id="NVWI01000006">
    <property type="protein sequence ID" value="PCJ41125.1"/>
    <property type="molecule type" value="Genomic_DNA"/>
</dbReference>
<dbReference type="InterPro" id="IPR004045">
    <property type="entry name" value="Glutathione_S-Trfase_N"/>
</dbReference>
<evidence type="ECO:0000259" key="1">
    <source>
        <dbReference type="PROSITE" id="PS50404"/>
    </source>
</evidence>